<comment type="similarity">
    <text evidence="2">Belongs to the CDP-glycerol glycerophosphotransferase family.</text>
</comment>
<keyword evidence="4 8" id="KW-0808">Transferase</keyword>
<dbReference type="Gene3D" id="3.40.50.11820">
    <property type="match status" value="1"/>
</dbReference>
<dbReference type="Gene3D" id="3.40.50.12580">
    <property type="match status" value="1"/>
</dbReference>
<keyword evidence="7" id="KW-1133">Transmembrane helix</keyword>
<protein>
    <submittedName>
        <fullName evidence="8">CDP-glycerol poly(Glycerophosphate) glycerophosphotransferase</fullName>
    </submittedName>
</protein>
<comment type="subcellular location">
    <subcellularLocation>
        <location evidence="1">Cell membrane</location>
        <topology evidence="1">Peripheral membrane protein</topology>
    </subcellularLocation>
</comment>
<keyword evidence="7" id="KW-0812">Transmembrane</keyword>
<dbReference type="InterPro" id="IPR043149">
    <property type="entry name" value="TagF_N"/>
</dbReference>
<dbReference type="GO" id="GO:0005886">
    <property type="term" value="C:plasma membrane"/>
    <property type="evidence" value="ECO:0007669"/>
    <property type="project" value="UniProtKB-SubCell"/>
</dbReference>
<evidence type="ECO:0000256" key="6">
    <source>
        <dbReference type="ARBA" id="ARBA00023136"/>
    </source>
</evidence>
<evidence type="ECO:0000313" key="9">
    <source>
        <dbReference type="Proteomes" id="UP000051783"/>
    </source>
</evidence>
<evidence type="ECO:0000256" key="2">
    <source>
        <dbReference type="ARBA" id="ARBA00010488"/>
    </source>
</evidence>
<evidence type="ECO:0000256" key="3">
    <source>
        <dbReference type="ARBA" id="ARBA00022475"/>
    </source>
</evidence>
<dbReference type="InterPro" id="IPR051612">
    <property type="entry name" value="Teichoic_Acid_Biosynth"/>
</dbReference>
<gene>
    <name evidence="8" type="ORF">IV64_GL002020</name>
</gene>
<evidence type="ECO:0000256" key="7">
    <source>
        <dbReference type="SAM" id="Phobius"/>
    </source>
</evidence>
<reference evidence="8 9" key="1">
    <citation type="journal article" date="2015" name="Genome Announc.">
        <title>Expanding the biotechnology potential of lactobacilli through comparative genomics of 213 strains and associated genera.</title>
        <authorList>
            <person name="Sun Z."/>
            <person name="Harris H.M."/>
            <person name="McCann A."/>
            <person name="Guo C."/>
            <person name="Argimon S."/>
            <person name="Zhang W."/>
            <person name="Yang X."/>
            <person name="Jeffery I.B."/>
            <person name="Cooney J.C."/>
            <person name="Kagawa T.F."/>
            <person name="Liu W."/>
            <person name="Song Y."/>
            <person name="Salvetti E."/>
            <person name="Wrobel A."/>
            <person name="Rasinkangas P."/>
            <person name="Parkhill J."/>
            <person name="Rea M.C."/>
            <person name="O'Sullivan O."/>
            <person name="Ritari J."/>
            <person name="Douillard F.P."/>
            <person name="Paul Ross R."/>
            <person name="Yang R."/>
            <person name="Briner A.E."/>
            <person name="Felis G.E."/>
            <person name="de Vos W.M."/>
            <person name="Barrangou R."/>
            <person name="Klaenhammer T.R."/>
            <person name="Caufield P.W."/>
            <person name="Cui Y."/>
            <person name="Zhang H."/>
            <person name="O'Toole P.W."/>
        </authorList>
    </citation>
    <scope>NUCLEOTIDE SEQUENCE [LARGE SCALE GENOMIC DNA]</scope>
    <source>
        <strain evidence="8 9">LMG 26013</strain>
    </source>
</reference>
<dbReference type="Pfam" id="PF04464">
    <property type="entry name" value="Glyphos_transf"/>
    <property type="match status" value="1"/>
</dbReference>
<dbReference type="Proteomes" id="UP000051783">
    <property type="component" value="Unassembled WGS sequence"/>
</dbReference>
<dbReference type="InterPro" id="IPR007554">
    <property type="entry name" value="Glycerophosphate_synth"/>
</dbReference>
<comment type="caution">
    <text evidence="8">The sequence shown here is derived from an EMBL/GenBank/DDBJ whole genome shotgun (WGS) entry which is preliminary data.</text>
</comment>
<proteinExistence type="inferred from homology"/>
<keyword evidence="6 7" id="KW-0472">Membrane</keyword>
<sequence length="396" mass="46519">MLAFRRLVTKLLKETKFFSRLYVLYSWCLISILKIISLGKTKKTIMFVSYGGKQVSDSPKRIFDLMQLDPFFKDYRLVWGVLDTDKYSEMGYDVVKMDSINYFRTCISARVWITNSGIKRYTNMKGNRTFFVNTWHGIPMKKIGKDEVSVKKSPLFQKKWEEFATADVNLYYTDYDYKILKHVFNANAESMKRMGLPRNDSLYEKANTDKIRQQLGIPSDKKVILYAPTVRGNQTESNGSNDFRVPIHLEKWAKELPNYVILFRAHYFVNKVLEDQNKLFYDVTDYPSLNELMQVSDLLVTDYSSLIYDYSILQKPIFCYAYDFDAYKAYQGLYEDDVDKKVPNFIQTEADLIDAIKNVDVKSEKRKTHSFYMRYIGENTRDSGKRVLATIKEAIQ</sequence>
<dbReference type="InterPro" id="IPR043148">
    <property type="entry name" value="TagF_C"/>
</dbReference>
<dbReference type="RefSeq" id="WP_057705788.1">
    <property type="nucleotide sequence ID" value="NZ_JQCL01000037.1"/>
</dbReference>
<keyword evidence="5" id="KW-0777">Teichoic acid biosynthesis</keyword>
<dbReference type="PANTHER" id="PTHR37316:SF3">
    <property type="entry name" value="TEICHOIC ACID GLYCEROL-PHOSPHATE TRANSFERASE"/>
    <property type="match status" value="1"/>
</dbReference>
<name>A0A0R2MJ98_9LACO</name>
<dbReference type="SUPFAM" id="SSF53756">
    <property type="entry name" value="UDP-Glycosyltransferase/glycogen phosphorylase"/>
    <property type="match status" value="1"/>
</dbReference>
<organism evidence="8 9">
    <name type="scientific">Lactiplantibacillus xiangfangensis</name>
    <dbReference type="NCBI Taxonomy" id="942150"/>
    <lineage>
        <taxon>Bacteria</taxon>
        <taxon>Bacillati</taxon>
        <taxon>Bacillota</taxon>
        <taxon>Bacilli</taxon>
        <taxon>Lactobacillales</taxon>
        <taxon>Lactobacillaceae</taxon>
        <taxon>Lactiplantibacillus</taxon>
    </lineage>
</organism>
<keyword evidence="9" id="KW-1185">Reference proteome</keyword>
<dbReference type="GO" id="GO:0047355">
    <property type="term" value="F:CDP-glycerol glycerophosphotransferase activity"/>
    <property type="evidence" value="ECO:0007669"/>
    <property type="project" value="InterPro"/>
</dbReference>
<keyword evidence="3" id="KW-1003">Cell membrane</keyword>
<evidence type="ECO:0000313" key="8">
    <source>
        <dbReference type="EMBL" id="KRO13780.1"/>
    </source>
</evidence>
<accession>A0A0R2MJ98</accession>
<dbReference type="PANTHER" id="PTHR37316">
    <property type="entry name" value="TEICHOIC ACID GLYCEROL-PHOSPHATE PRIMASE"/>
    <property type="match status" value="1"/>
</dbReference>
<dbReference type="EMBL" id="JQCL01000037">
    <property type="protein sequence ID" value="KRO13780.1"/>
    <property type="molecule type" value="Genomic_DNA"/>
</dbReference>
<dbReference type="OrthoDB" id="9811865at2"/>
<evidence type="ECO:0000256" key="4">
    <source>
        <dbReference type="ARBA" id="ARBA00022679"/>
    </source>
</evidence>
<evidence type="ECO:0000256" key="5">
    <source>
        <dbReference type="ARBA" id="ARBA00022944"/>
    </source>
</evidence>
<dbReference type="PATRIC" id="fig|942150.3.peg.2097"/>
<feature type="transmembrane region" description="Helical" evidence="7">
    <location>
        <begin position="21"/>
        <end position="39"/>
    </location>
</feature>
<dbReference type="GO" id="GO:0019350">
    <property type="term" value="P:teichoic acid biosynthetic process"/>
    <property type="evidence" value="ECO:0007669"/>
    <property type="project" value="UniProtKB-KW"/>
</dbReference>
<evidence type="ECO:0000256" key="1">
    <source>
        <dbReference type="ARBA" id="ARBA00004202"/>
    </source>
</evidence>
<dbReference type="STRING" id="942150.IV64_GL002020"/>
<dbReference type="AlphaFoldDB" id="A0A0R2MJ98"/>